<protein>
    <recommendedName>
        <fullName evidence="2">TIR domain-containing protein</fullName>
    </recommendedName>
</protein>
<organism evidence="3 4">
    <name type="scientific">Candidatus Venteria ishoeyi</name>
    <dbReference type="NCBI Taxonomy" id="1899563"/>
    <lineage>
        <taxon>Bacteria</taxon>
        <taxon>Pseudomonadati</taxon>
        <taxon>Pseudomonadota</taxon>
        <taxon>Gammaproteobacteria</taxon>
        <taxon>Thiotrichales</taxon>
        <taxon>Thiotrichaceae</taxon>
        <taxon>Venteria</taxon>
    </lineage>
</organism>
<dbReference type="Pfam" id="PF13676">
    <property type="entry name" value="TIR_2"/>
    <property type="match status" value="1"/>
</dbReference>
<dbReference type="InterPro" id="IPR000157">
    <property type="entry name" value="TIR_dom"/>
</dbReference>
<name>A0A1H6FH85_9GAMM</name>
<sequence>MSDKKDFFISYNGKDQSWAEWVAWEVEQMGYSAIIQAWDFNAGGNFVNAMQEAAKNAQRTIAVLSQNYLDAQFTHPEWHAAFRQDPKGEKGLLIPVRIGECDLDGLLSQIVYIDLVGVDEKKAGQALREQLKSIITGKRRKPQNKPVFPGAETANNDKPAPSNPVPAPPQIEATQETPDTDDLSTWLYDRLTNMLSSMLDEVIFKYRVPNGVIADGVGQATKVKQLLQYAEEKETTLSVPKLRGLVEKITGRTYPN</sequence>
<dbReference type="OrthoDB" id="5149141at2"/>
<dbReference type="Gene3D" id="3.40.50.10140">
    <property type="entry name" value="Toll/interleukin-1 receptor homology (TIR) domain"/>
    <property type="match status" value="1"/>
</dbReference>
<dbReference type="Proteomes" id="UP000236724">
    <property type="component" value="Unassembled WGS sequence"/>
</dbReference>
<evidence type="ECO:0000259" key="2">
    <source>
        <dbReference type="PROSITE" id="PS50104"/>
    </source>
</evidence>
<accession>A0A1H6FH85</accession>
<proteinExistence type="predicted"/>
<dbReference type="AlphaFoldDB" id="A0A1H6FH85"/>
<reference evidence="3 4" key="1">
    <citation type="submission" date="2016-10" db="EMBL/GenBank/DDBJ databases">
        <authorList>
            <person name="de Groot N.N."/>
        </authorList>
    </citation>
    <scope>NUCLEOTIDE SEQUENCE [LARGE SCALE GENOMIC DNA]</scope>
    <source>
        <strain evidence="3">MBHS1</strain>
    </source>
</reference>
<evidence type="ECO:0000313" key="3">
    <source>
        <dbReference type="EMBL" id="SEH08719.1"/>
    </source>
</evidence>
<feature type="domain" description="TIR" evidence="2">
    <location>
        <begin position="3"/>
        <end position="127"/>
    </location>
</feature>
<gene>
    <name evidence="3" type="ORF">MBHS_04611</name>
</gene>
<dbReference type="EMBL" id="FMSV02000556">
    <property type="protein sequence ID" value="SEH08719.1"/>
    <property type="molecule type" value="Genomic_DNA"/>
</dbReference>
<evidence type="ECO:0000313" key="4">
    <source>
        <dbReference type="Proteomes" id="UP000236724"/>
    </source>
</evidence>
<dbReference type="GO" id="GO:0007165">
    <property type="term" value="P:signal transduction"/>
    <property type="evidence" value="ECO:0007669"/>
    <property type="project" value="InterPro"/>
</dbReference>
<evidence type="ECO:0000256" key="1">
    <source>
        <dbReference type="SAM" id="MobiDB-lite"/>
    </source>
</evidence>
<dbReference type="RefSeq" id="WP_103922236.1">
    <property type="nucleotide sequence ID" value="NZ_FMSV02000556.1"/>
</dbReference>
<dbReference type="InterPro" id="IPR035897">
    <property type="entry name" value="Toll_tir_struct_dom_sf"/>
</dbReference>
<dbReference type="SMART" id="SM00255">
    <property type="entry name" value="TIR"/>
    <property type="match status" value="1"/>
</dbReference>
<dbReference type="SUPFAM" id="SSF52200">
    <property type="entry name" value="Toll/Interleukin receptor TIR domain"/>
    <property type="match status" value="1"/>
</dbReference>
<dbReference type="PROSITE" id="PS50104">
    <property type="entry name" value="TIR"/>
    <property type="match status" value="1"/>
</dbReference>
<keyword evidence="4" id="KW-1185">Reference proteome</keyword>
<feature type="region of interest" description="Disordered" evidence="1">
    <location>
        <begin position="136"/>
        <end position="181"/>
    </location>
</feature>